<dbReference type="NCBIfam" id="TIGR04183">
    <property type="entry name" value="Por_Secre_tail"/>
    <property type="match status" value="1"/>
</dbReference>
<evidence type="ECO:0000313" key="2">
    <source>
        <dbReference type="EMBL" id="SEA80647.1"/>
    </source>
</evidence>
<proteinExistence type="predicted"/>
<accession>A0A1H4E753</accession>
<sequence length="522" mass="57284">MKYLLVILAFLCWSPGLSAQQGVYIPLGASVWLSSNTNVGIFSDMTNNGTLGSQPNSTFYFLSKLWTNGNGATLPDESADGYSGQGGVFVFSGSSRQLIFGGYSLAAKSGTSFPNLQVNNSSGLWLDDLSDLKIRNNLHFANGRIFLNGWNLLVGNKQPGTITGYNDQRYVVTGNAAAGGALYREGVNDAANKVVFPVGTDENDYSPAALVMTGGSDDFGVRVYDSVYTLAAGGPAYKDSVVNKTWNVQRVNNKGGEVDVILQHKETSELPGYAENRDSSYITQFVSGVWDRLNVIPNKPLPGTLTASPLSEPAVMHLRHFTTLGSSEYFAKTILAGTAKPAIFLNFEAYRIAPVVVQCDWNTSKEVNNLRFELERRYEREETFTRVATIPSKAVNGNSKVPLGYTYQDLNDYDDWTYYRVKAVGKNGQVVYSDIRAVPPFVQINVYPNPNAGNFKVSIRGIRGDLLIQVRDTWSQSLRIYNAKSGDTDLDITDLPSGAYFLVIYHKDTMKVAYTCKVIVAQ</sequence>
<dbReference type="InterPro" id="IPR026444">
    <property type="entry name" value="Secre_tail"/>
</dbReference>
<reference evidence="3" key="1">
    <citation type="submission" date="2016-10" db="EMBL/GenBank/DDBJ databases">
        <authorList>
            <person name="Varghese N."/>
            <person name="Submissions S."/>
        </authorList>
    </citation>
    <scope>NUCLEOTIDE SEQUENCE [LARGE SCALE GENOMIC DNA]</scope>
    <source>
        <strain evidence="3">DSM 23920</strain>
    </source>
</reference>
<dbReference type="STRING" id="408074.SAMN05660909_03549"/>
<keyword evidence="1" id="KW-0732">Signal</keyword>
<protein>
    <submittedName>
        <fullName evidence="2">Por secretion system C-terminal sorting domain-containing protein</fullName>
    </submittedName>
</protein>
<dbReference type="AlphaFoldDB" id="A0A1H4E753"/>
<organism evidence="2 3">
    <name type="scientific">Chitinophaga terrae</name>
    <name type="common">ex Kim and Jung 2007</name>
    <dbReference type="NCBI Taxonomy" id="408074"/>
    <lineage>
        <taxon>Bacteria</taxon>
        <taxon>Pseudomonadati</taxon>
        <taxon>Bacteroidota</taxon>
        <taxon>Chitinophagia</taxon>
        <taxon>Chitinophagales</taxon>
        <taxon>Chitinophagaceae</taxon>
        <taxon>Chitinophaga</taxon>
    </lineage>
</organism>
<evidence type="ECO:0000313" key="3">
    <source>
        <dbReference type="Proteomes" id="UP000199656"/>
    </source>
</evidence>
<gene>
    <name evidence="2" type="ORF">SAMN05660909_03549</name>
</gene>
<name>A0A1H4E753_9BACT</name>
<dbReference type="RefSeq" id="WP_089763262.1">
    <property type="nucleotide sequence ID" value="NZ_BKAT01000028.1"/>
</dbReference>
<keyword evidence="3" id="KW-1185">Reference proteome</keyword>
<feature type="signal peptide" evidence="1">
    <location>
        <begin position="1"/>
        <end position="19"/>
    </location>
</feature>
<dbReference type="OrthoDB" id="600763at2"/>
<dbReference type="Proteomes" id="UP000199656">
    <property type="component" value="Unassembled WGS sequence"/>
</dbReference>
<dbReference type="EMBL" id="FNRL01000016">
    <property type="protein sequence ID" value="SEA80647.1"/>
    <property type="molecule type" value="Genomic_DNA"/>
</dbReference>
<evidence type="ECO:0000256" key="1">
    <source>
        <dbReference type="SAM" id="SignalP"/>
    </source>
</evidence>
<feature type="chain" id="PRO_5011462174" evidence="1">
    <location>
        <begin position="20"/>
        <end position="522"/>
    </location>
</feature>